<dbReference type="RefSeq" id="XP_017021589.1">
    <property type="nucleotide sequence ID" value="XM_017166100.3"/>
</dbReference>
<dbReference type="InterPro" id="IPR001753">
    <property type="entry name" value="Enoyl-CoA_hydra/iso"/>
</dbReference>
<evidence type="ECO:0000256" key="9">
    <source>
        <dbReference type="ARBA" id="ARBA00051408"/>
    </source>
</evidence>
<sequence>MSLSRLNTLMKLAPSTAAVRATVQMQTKRNMTAHAEPGHQSGQFKTLAVSSPKPFVFHVELHRPTKFNAINKQMWQEIKDCFEGLAINPDCRAIVVSAAGKHFTAGIDLNDMMGVGMQLAEVDDVGRKGVILEGMIKLYQDSMSSLERCPKPVITAVHKACIGAGVDLITASDIRYCTEDAFFQVTEVEIGMAADVGTLQRLPKAVGSQSLARELCYTGRRFEAAEAHASGLVSRVFPDKESLLSGAVSLAETIASKSPIAVRTTKESMVYSLEHTNQEGLDHIRLLNKLNLQSEDFAQAVAAQLTKDEKPVFAKL</sequence>
<dbReference type="GeneID" id="108074170"/>
<comment type="catalytic activity">
    <reaction evidence="10">
        <text>(3E,5Z,8Z,11Z,14Z)-eicosapentaenoyl-CoA = (2E,4E,8Z,11Z,14Z)-eicosapentaenoyl-CoA</text>
        <dbReference type="Rhea" id="RHEA:45224"/>
        <dbReference type="ChEBI" id="CHEBI:85090"/>
        <dbReference type="ChEBI" id="CHEBI:85091"/>
    </reaction>
</comment>
<evidence type="ECO:0000256" key="11">
    <source>
        <dbReference type="ARBA" id="ARBA00055786"/>
    </source>
</evidence>
<evidence type="ECO:0000256" key="4">
    <source>
        <dbReference type="ARBA" id="ARBA00022832"/>
    </source>
</evidence>
<dbReference type="FunFam" id="1.10.12.10:FF:000004">
    <property type="entry name" value="Delta3,5-delta2,4-dienoyl-CoA isomerase"/>
    <property type="match status" value="1"/>
</dbReference>
<dbReference type="InterPro" id="IPR014748">
    <property type="entry name" value="Enoyl-CoA_hydra_C"/>
</dbReference>
<gene>
    <name evidence="14" type="primary">LOC108074170</name>
</gene>
<comment type="pathway">
    <text evidence="2">Lipid metabolism; fatty acid beta-oxidation.</text>
</comment>
<dbReference type="InterPro" id="IPR029045">
    <property type="entry name" value="ClpP/crotonase-like_dom_sf"/>
</dbReference>
<dbReference type="OMA" id="VGGGCQL"/>
<organism evidence="13 14">
    <name type="scientific">Drosophila kikkawai</name>
    <name type="common">Fruit fly</name>
    <dbReference type="NCBI Taxonomy" id="30033"/>
    <lineage>
        <taxon>Eukaryota</taxon>
        <taxon>Metazoa</taxon>
        <taxon>Ecdysozoa</taxon>
        <taxon>Arthropoda</taxon>
        <taxon>Hexapoda</taxon>
        <taxon>Insecta</taxon>
        <taxon>Pterygota</taxon>
        <taxon>Neoptera</taxon>
        <taxon>Endopterygota</taxon>
        <taxon>Diptera</taxon>
        <taxon>Brachycera</taxon>
        <taxon>Muscomorpha</taxon>
        <taxon>Ephydroidea</taxon>
        <taxon>Drosophilidae</taxon>
        <taxon>Drosophila</taxon>
        <taxon>Sophophora</taxon>
    </lineage>
</organism>
<dbReference type="UniPathway" id="UPA00659"/>
<evidence type="ECO:0000256" key="12">
    <source>
        <dbReference type="ARBA" id="ARBA00071021"/>
    </source>
</evidence>
<dbReference type="CDD" id="cd06558">
    <property type="entry name" value="crotonase-like"/>
    <property type="match status" value="1"/>
</dbReference>
<comment type="function">
    <text evidence="11">Isomerization of 3-trans,5-cis-dienoyl-CoA to 2-trans,4-trans-dienoyl-CoA.</text>
</comment>
<comment type="subcellular location">
    <subcellularLocation>
        <location evidence="1">Peroxisome</location>
    </subcellularLocation>
</comment>
<dbReference type="GO" id="GO:0051750">
    <property type="term" value="F:delta(3,5)-delta(2,4)-dienoyl-CoA isomerase activity"/>
    <property type="evidence" value="ECO:0007669"/>
    <property type="project" value="TreeGrafter"/>
</dbReference>
<evidence type="ECO:0000256" key="2">
    <source>
        <dbReference type="ARBA" id="ARBA00005005"/>
    </source>
</evidence>
<evidence type="ECO:0000256" key="8">
    <source>
        <dbReference type="ARBA" id="ARBA00023235"/>
    </source>
</evidence>
<comment type="catalytic activity">
    <reaction evidence="9">
        <text>(3E,5Z)-octadienoyl-CoA = (2E,4E)-octadienoyl-CoA</text>
        <dbReference type="Rhea" id="RHEA:45244"/>
        <dbReference type="ChEBI" id="CHEBI:62243"/>
        <dbReference type="ChEBI" id="CHEBI:85108"/>
    </reaction>
</comment>
<dbReference type="FunFam" id="3.90.226.10:FF:000024">
    <property type="entry name" value="Delta3,5-delta2,4-dienoyl-CoA isomerase"/>
    <property type="match status" value="1"/>
</dbReference>
<dbReference type="Proteomes" id="UP001652661">
    <property type="component" value="Chromosome X"/>
</dbReference>
<evidence type="ECO:0000256" key="6">
    <source>
        <dbReference type="ARBA" id="ARBA00023098"/>
    </source>
</evidence>
<reference evidence="14" key="1">
    <citation type="submission" date="2025-08" db="UniProtKB">
        <authorList>
            <consortium name="RefSeq"/>
        </authorList>
    </citation>
    <scope>IDENTIFICATION</scope>
    <source>
        <strain evidence="14">14028-0561.14</strain>
        <tissue evidence="14">Whole fly</tissue>
    </source>
</reference>
<keyword evidence="5" id="KW-0007">Acetylation</keyword>
<evidence type="ECO:0000313" key="13">
    <source>
        <dbReference type="Proteomes" id="UP001652661"/>
    </source>
</evidence>
<dbReference type="AlphaFoldDB" id="A0A6P4ICY9"/>
<dbReference type="SUPFAM" id="SSF52096">
    <property type="entry name" value="ClpP/crotonase"/>
    <property type="match status" value="1"/>
</dbReference>
<evidence type="ECO:0000256" key="1">
    <source>
        <dbReference type="ARBA" id="ARBA00004275"/>
    </source>
</evidence>
<proteinExistence type="inferred from homology"/>
<dbReference type="Pfam" id="PF00378">
    <property type="entry name" value="ECH_1"/>
    <property type="match status" value="1"/>
</dbReference>
<evidence type="ECO:0000256" key="3">
    <source>
        <dbReference type="ARBA" id="ARBA00005254"/>
    </source>
</evidence>
<evidence type="ECO:0000256" key="5">
    <source>
        <dbReference type="ARBA" id="ARBA00022990"/>
    </source>
</evidence>
<dbReference type="InterPro" id="IPR045002">
    <property type="entry name" value="Ech1-like"/>
</dbReference>
<dbReference type="GO" id="GO:0006635">
    <property type="term" value="P:fatty acid beta-oxidation"/>
    <property type="evidence" value="ECO:0007669"/>
    <property type="project" value="UniProtKB-UniPathway"/>
</dbReference>
<name>A0A6P4ICY9_DROKI</name>
<dbReference type="Gene3D" id="3.90.226.10">
    <property type="entry name" value="2-enoyl-CoA Hydratase, Chain A, domain 1"/>
    <property type="match status" value="1"/>
</dbReference>
<accession>A0A6P4ICY9</accession>
<keyword evidence="6" id="KW-0443">Lipid metabolism</keyword>
<keyword evidence="4" id="KW-0276">Fatty acid metabolism</keyword>
<keyword evidence="7" id="KW-0576">Peroxisome</keyword>
<evidence type="ECO:0000256" key="10">
    <source>
        <dbReference type="ARBA" id="ARBA00052809"/>
    </source>
</evidence>
<keyword evidence="8 14" id="KW-0413">Isomerase</keyword>
<evidence type="ECO:0000256" key="7">
    <source>
        <dbReference type="ARBA" id="ARBA00023140"/>
    </source>
</evidence>
<comment type="similarity">
    <text evidence="3">Belongs to the enoyl-CoA hydratase/isomerase family.</text>
</comment>
<keyword evidence="13" id="KW-1185">Reference proteome</keyword>
<dbReference type="GO" id="GO:0005777">
    <property type="term" value="C:peroxisome"/>
    <property type="evidence" value="ECO:0007669"/>
    <property type="project" value="UniProtKB-SubCell"/>
</dbReference>
<evidence type="ECO:0000313" key="14">
    <source>
        <dbReference type="RefSeq" id="XP_017021589.1"/>
    </source>
</evidence>
<dbReference type="PANTHER" id="PTHR43149">
    <property type="entry name" value="ENOYL-COA HYDRATASE"/>
    <property type="match status" value="1"/>
</dbReference>
<protein>
    <recommendedName>
        <fullName evidence="12">Delta(3,5)-Delta(2,4)-dienoyl-CoA isomerase, mitochondrial</fullName>
    </recommendedName>
</protein>
<dbReference type="GO" id="GO:0005739">
    <property type="term" value="C:mitochondrion"/>
    <property type="evidence" value="ECO:0007669"/>
    <property type="project" value="TreeGrafter"/>
</dbReference>
<dbReference type="Gene3D" id="1.10.12.10">
    <property type="entry name" value="Lyase 2-enoyl-coa Hydratase, Chain A, domain 2"/>
    <property type="match status" value="1"/>
</dbReference>
<dbReference type="PANTHER" id="PTHR43149:SF1">
    <property type="entry name" value="DELTA(3,5)-DELTA(2,4)-DIENOYL-COA ISOMERASE, MITOCHONDRIAL"/>
    <property type="match status" value="1"/>
</dbReference>
<dbReference type="OrthoDB" id="14970at2759"/>